<proteinExistence type="predicted"/>
<dbReference type="PROSITE" id="PS50850">
    <property type="entry name" value="MFS"/>
    <property type="match status" value="1"/>
</dbReference>
<reference evidence="9 10" key="1">
    <citation type="submission" date="2018-05" db="EMBL/GenBank/DDBJ databases">
        <title>Genomic Encyclopedia of Archaeal and Bacterial Type Strains, Phase II (KMG-II): from individual species to whole genera.</title>
        <authorList>
            <person name="Goeker M."/>
        </authorList>
    </citation>
    <scope>NUCLEOTIDE SEQUENCE [LARGE SCALE GENOMIC DNA]</scope>
    <source>
        <strain evidence="9 10">DSM 45184</strain>
    </source>
</reference>
<dbReference type="Pfam" id="PF07690">
    <property type="entry name" value="MFS_1"/>
    <property type="match status" value="1"/>
</dbReference>
<dbReference type="InterPro" id="IPR050171">
    <property type="entry name" value="MFS_Transporters"/>
</dbReference>
<dbReference type="GO" id="GO:0005886">
    <property type="term" value="C:plasma membrane"/>
    <property type="evidence" value="ECO:0007669"/>
    <property type="project" value="UniProtKB-SubCell"/>
</dbReference>
<accession>A0A316EX28</accession>
<feature type="transmembrane region" description="Helical" evidence="7">
    <location>
        <begin position="336"/>
        <end position="355"/>
    </location>
</feature>
<sequence>MSKWWRQIVGGLPVTFWYLWTASLINRTGAVGQLYLGVYLLSVRHFDAAYAGLVIGLGGAGTALGALPGGILADRWGRRPTMLAAGLPAAITMLFLGHATGRASILILSTLLGVFLGAVRPAFTASIIDVVAVADRGRALNLNYWAFNLGSGAAALLAGLLVRVEPALLFALNAGVLLFSTLLLAWKVPETRPAPATTATTPAGPGTVARDRVFLTFVGLAMLGWTMIETNKILPVALTADGLDVTSYGQVIVVNMALIVIGQLFLLRLTEHRRREHVLAVSAMAAGLGFGLVPLADTLWAYALTVAVWTIGEMLMTVANSALTVELAPPEARGRYQGVFSFGLTAAMFVGPSLGGLVADRFGPDTLWVAVLGLGMLLTAAHLAAGPPQNRRLAQLRLVSEHAAPHRSSCRDEPGTAA</sequence>
<evidence type="ECO:0000259" key="8">
    <source>
        <dbReference type="PROSITE" id="PS50850"/>
    </source>
</evidence>
<evidence type="ECO:0000256" key="5">
    <source>
        <dbReference type="ARBA" id="ARBA00022989"/>
    </source>
</evidence>
<name>A0A316EX28_9ACTN</name>
<feature type="transmembrane region" description="Helical" evidence="7">
    <location>
        <begin position="81"/>
        <end position="99"/>
    </location>
</feature>
<feature type="transmembrane region" description="Helical" evidence="7">
    <location>
        <begin position="278"/>
        <end position="296"/>
    </location>
</feature>
<dbReference type="EMBL" id="QGGR01000052">
    <property type="protein sequence ID" value="PWK27744.1"/>
    <property type="molecule type" value="Genomic_DNA"/>
</dbReference>
<keyword evidence="3" id="KW-1003">Cell membrane</keyword>
<keyword evidence="2" id="KW-0813">Transport</keyword>
<keyword evidence="6 7" id="KW-0472">Membrane</keyword>
<dbReference type="RefSeq" id="WP_109603199.1">
    <property type="nucleotide sequence ID" value="NZ_BONA01000116.1"/>
</dbReference>
<comment type="subcellular location">
    <subcellularLocation>
        <location evidence="1">Cell membrane</location>
        <topology evidence="1">Multi-pass membrane protein</topology>
    </subcellularLocation>
</comment>
<evidence type="ECO:0000256" key="2">
    <source>
        <dbReference type="ARBA" id="ARBA00022448"/>
    </source>
</evidence>
<feature type="transmembrane region" description="Helical" evidence="7">
    <location>
        <begin position="302"/>
        <end position="324"/>
    </location>
</feature>
<protein>
    <submittedName>
        <fullName evidence="9">Putative MFS family arabinose efflux permease</fullName>
    </submittedName>
</protein>
<feature type="transmembrane region" description="Helical" evidence="7">
    <location>
        <begin position="48"/>
        <end position="69"/>
    </location>
</feature>
<keyword evidence="4 7" id="KW-0812">Transmembrane</keyword>
<evidence type="ECO:0000256" key="3">
    <source>
        <dbReference type="ARBA" id="ARBA00022475"/>
    </source>
</evidence>
<dbReference type="InterPro" id="IPR036259">
    <property type="entry name" value="MFS_trans_sf"/>
</dbReference>
<evidence type="ECO:0000256" key="7">
    <source>
        <dbReference type="SAM" id="Phobius"/>
    </source>
</evidence>
<dbReference type="GO" id="GO:0022857">
    <property type="term" value="F:transmembrane transporter activity"/>
    <property type="evidence" value="ECO:0007669"/>
    <property type="project" value="InterPro"/>
</dbReference>
<evidence type="ECO:0000256" key="1">
    <source>
        <dbReference type="ARBA" id="ARBA00004651"/>
    </source>
</evidence>
<feature type="transmembrane region" description="Helical" evidence="7">
    <location>
        <begin position="144"/>
        <end position="162"/>
    </location>
</feature>
<dbReference type="OrthoDB" id="5379144at2"/>
<feature type="transmembrane region" description="Helical" evidence="7">
    <location>
        <begin position="168"/>
        <end position="188"/>
    </location>
</feature>
<dbReference type="Gene3D" id="1.20.1250.20">
    <property type="entry name" value="MFS general substrate transporter like domains"/>
    <property type="match status" value="1"/>
</dbReference>
<keyword evidence="5 7" id="KW-1133">Transmembrane helix</keyword>
<dbReference type="SUPFAM" id="SSF103473">
    <property type="entry name" value="MFS general substrate transporter"/>
    <property type="match status" value="1"/>
</dbReference>
<organism evidence="9 10">
    <name type="scientific">Actinoplanes xinjiangensis</name>
    <dbReference type="NCBI Taxonomy" id="512350"/>
    <lineage>
        <taxon>Bacteria</taxon>
        <taxon>Bacillati</taxon>
        <taxon>Actinomycetota</taxon>
        <taxon>Actinomycetes</taxon>
        <taxon>Micromonosporales</taxon>
        <taxon>Micromonosporaceae</taxon>
        <taxon>Actinoplanes</taxon>
    </lineage>
</organism>
<gene>
    <name evidence="9" type="ORF">BC793_15219</name>
</gene>
<dbReference type="PANTHER" id="PTHR23517">
    <property type="entry name" value="RESISTANCE PROTEIN MDTM, PUTATIVE-RELATED-RELATED"/>
    <property type="match status" value="1"/>
</dbReference>
<feature type="transmembrane region" description="Helical" evidence="7">
    <location>
        <begin position="105"/>
        <end position="132"/>
    </location>
</feature>
<evidence type="ECO:0000313" key="9">
    <source>
        <dbReference type="EMBL" id="PWK27744.1"/>
    </source>
</evidence>
<feature type="transmembrane region" description="Helical" evidence="7">
    <location>
        <begin position="248"/>
        <end position="266"/>
    </location>
</feature>
<dbReference type="AlphaFoldDB" id="A0A316EX28"/>
<feature type="domain" description="Major facilitator superfamily (MFS) profile" evidence="8">
    <location>
        <begin position="1"/>
        <end position="391"/>
    </location>
</feature>
<evidence type="ECO:0000256" key="4">
    <source>
        <dbReference type="ARBA" id="ARBA00022692"/>
    </source>
</evidence>
<dbReference type="PANTHER" id="PTHR23517:SF2">
    <property type="entry name" value="MULTIDRUG RESISTANCE PROTEIN MDTH"/>
    <property type="match status" value="1"/>
</dbReference>
<comment type="caution">
    <text evidence="9">The sequence shown here is derived from an EMBL/GenBank/DDBJ whole genome shotgun (WGS) entry which is preliminary data.</text>
</comment>
<evidence type="ECO:0000313" key="10">
    <source>
        <dbReference type="Proteomes" id="UP000245697"/>
    </source>
</evidence>
<keyword evidence="10" id="KW-1185">Reference proteome</keyword>
<dbReference type="InterPro" id="IPR011701">
    <property type="entry name" value="MFS"/>
</dbReference>
<feature type="transmembrane region" description="Helical" evidence="7">
    <location>
        <begin position="209"/>
        <end position="228"/>
    </location>
</feature>
<dbReference type="Proteomes" id="UP000245697">
    <property type="component" value="Unassembled WGS sequence"/>
</dbReference>
<dbReference type="PROSITE" id="PS00216">
    <property type="entry name" value="SUGAR_TRANSPORT_1"/>
    <property type="match status" value="1"/>
</dbReference>
<dbReference type="InterPro" id="IPR020846">
    <property type="entry name" value="MFS_dom"/>
</dbReference>
<feature type="transmembrane region" description="Helical" evidence="7">
    <location>
        <begin position="367"/>
        <end position="385"/>
    </location>
</feature>
<evidence type="ECO:0000256" key="6">
    <source>
        <dbReference type="ARBA" id="ARBA00023136"/>
    </source>
</evidence>
<dbReference type="InterPro" id="IPR005829">
    <property type="entry name" value="Sugar_transporter_CS"/>
</dbReference>